<dbReference type="PANTHER" id="PTHR43861:SF3">
    <property type="entry name" value="PUTATIVE (AFU_ORTHOLOGUE AFUA_2G14390)-RELATED"/>
    <property type="match status" value="1"/>
</dbReference>
<evidence type="ECO:0000313" key="3">
    <source>
        <dbReference type="EMBL" id="PXV65331.1"/>
    </source>
</evidence>
<dbReference type="EMBL" id="QICN01000010">
    <property type="protein sequence ID" value="PXV65331.1"/>
    <property type="molecule type" value="Genomic_DNA"/>
</dbReference>
<reference evidence="3 4" key="1">
    <citation type="submission" date="2018-04" db="EMBL/GenBank/DDBJ databases">
        <title>Genomic Encyclopedia of Type Strains, Phase IV (KMG-IV): sequencing the most valuable type-strain genomes for metagenomic binning, comparative biology and taxonomic classification.</title>
        <authorList>
            <person name="Goeker M."/>
        </authorList>
    </citation>
    <scope>NUCLEOTIDE SEQUENCE [LARGE SCALE GENOMIC DNA]</scope>
    <source>
        <strain evidence="3 4">DSM 104150</strain>
    </source>
</reference>
<dbReference type="SUPFAM" id="SSF53335">
    <property type="entry name" value="S-adenosyl-L-methionine-dependent methyltransferases"/>
    <property type="match status" value="1"/>
</dbReference>
<keyword evidence="4" id="KW-1185">Reference proteome</keyword>
<accession>A0A318E2U3</accession>
<proteinExistence type="predicted"/>
<sequence>MNAPVPTDGRMVAFDEKNAASYDERFAPLAAMTQALHLLMRGLWQELPEQARILCVGAGTGAEMMALAPHFPGWHFTAVDPSGPMLAICRRKAEAACFAHRCSFHEGYLESLPRGEPFDAASCVLVSQFLLDREARISLFRDIASRLRPGGRMISADLAADLDRAPGSELLEQWMRLIRLTGASAEQCHQLRTAYRRDVSVVPPARIESILAEAGFASSLEIYHSLLLHAWASRVAPSSAAASRSR</sequence>
<dbReference type="Gene3D" id="3.40.50.150">
    <property type="entry name" value="Vaccinia Virus protein VP39"/>
    <property type="match status" value="1"/>
</dbReference>
<keyword evidence="1 3" id="KW-0808">Transferase</keyword>
<keyword evidence="3" id="KW-0489">Methyltransferase</keyword>
<protein>
    <submittedName>
        <fullName evidence="3">tRNA (Cmo5U34)-methyltransferase</fullName>
    </submittedName>
</protein>
<dbReference type="GO" id="GO:0032259">
    <property type="term" value="P:methylation"/>
    <property type="evidence" value="ECO:0007669"/>
    <property type="project" value="UniProtKB-KW"/>
</dbReference>
<evidence type="ECO:0000259" key="2">
    <source>
        <dbReference type="Pfam" id="PF13649"/>
    </source>
</evidence>
<name>A0A318E2U3_9GAMM</name>
<organism evidence="3 4">
    <name type="scientific">Sinimarinibacterium flocculans</name>
    <dbReference type="NCBI Taxonomy" id="985250"/>
    <lineage>
        <taxon>Bacteria</taxon>
        <taxon>Pseudomonadati</taxon>
        <taxon>Pseudomonadota</taxon>
        <taxon>Gammaproteobacteria</taxon>
        <taxon>Nevskiales</taxon>
        <taxon>Nevskiaceae</taxon>
        <taxon>Sinimarinibacterium</taxon>
    </lineage>
</organism>
<evidence type="ECO:0000256" key="1">
    <source>
        <dbReference type="ARBA" id="ARBA00022679"/>
    </source>
</evidence>
<dbReference type="InterPro" id="IPR029063">
    <property type="entry name" value="SAM-dependent_MTases_sf"/>
</dbReference>
<dbReference type="CDD" id="cd02440">
    <property type="entry name" value="AdoMet_MTases"/>
    <property type="match status" value="1"/>
</dbReference>
<dbReference type="InterPro" id="IPR041698">
    <property type="entry name" value="Methyltransf_25"/>
</dbReference>
<evidence type="ECO:0000313" key="4">
    <source>
        <dbReference type="Proteomes" id="UP000248330"/>
    </source>
</evidence>
<dbReference type="GO" id="GO:0008168">
    <property type="term" value="F:methyltransferase activity"/>
    <property type="evidence" value="ECO:0007669"/>
    <property type="project" value="UniProtKB-KW"/>
</dbReference>
<dbReference type="Proteomes" id="UP000248330">
    <property type="component" value="Unassembled WGS sequence"/>
</dbReference>
<gene>
    <name evidence="3" type="ORF">C8D93_110149</name>
</gene>
<dbReference type="AlphaFoldDB" id="A0A318E2U3"/>
<dbReference type="Pfam" id="PF13649">
    <property type="entry name" value="Methyltransf_25"/>
    <property type="match status" value="1"/>
</dbReference>
<dbReference type="PANTHER" id="PTHR43861">
    <property type="entry name" value="TRANS-ACONITATE 2-METHYLTRANSFERASE-RELATED"/>
    <property type="match status" value="1"/>
</dbReference>
<feature type="domain" description="Methyltransferase" evidence="2">
    <location>
        <begin position="53"/>
        <end position="151"/>
    </location>
</feature>
<comment type="caution">
    <text evidence="3">The sequence shown here is derived from an EMBL/GenBank/DDBJ whole genome shotgun (WGS) entry which is preliminary data.</text>
</comment>